<dbReference type="Proteomes" id="UP000008144">
    <property type="component" value="Chromosome 14"/>
</dbReference>
<feature type="compositionally biased region" description="Basic residues" evidence="1">
    <location>
        <begin position="360"/>
        <end position="370"/>
    </location>
</feature>
<reference evidence="5" key="3">
    <citation type="submission" date="2025-08" db="UniProtKB">
        <authorList>
            <consortium name="Ensembl"/>
        </authorList>
    </citation>
    <scope>IDENTIFICATION</scope>
</reference>
<evidence type="ECO:0000256" key="2">
    <source>
        <dbReference type="SAM" id="Phobius"/>
    </source>
</evidence>
<protein>
    <recommendedName>
        <fullName evidence="7">Transmembrane protein 131-like N-terminal domain-containing protein</fullName>
    </recommendedName>
</protein>
<evidence type="ECO:0000259" key="4">
    <source>
        <dbReference type="Pfam" id="PF24501"/>
    </source>
</evidence>
<sequence length="854" mass="96315">MTWLDYTLNGKTNHSCLNVFVNPGQKQTIEITFAPINSTLVSTAILFRNNLTGLEALHVEGKGVKEVLKLGGKISNRKKDSLRFKLTESLLRDCNPEERKENPSFTVRKSFTAKNMGLLPMQVLYMMVGNYPCEGYGFRILECDPFLLESNATREIIIAFTPDFTSSQVMRTLRIVTSQNSVLTFNLNVTLPHHMLPACQAAIPRPPWERSLYYVITILMVVLFIGVLLAAYLEAINILEPYVRSYQLRESGDRDGTAKLKPFNLRNIANEFISNPTSEISSSNSTLKESNFLTWMKLLFHQILSFDLLQLFRNFRTFAWSKPNVDPSSREDLENSSSKTEDTVSPITPSPTTSTQNGKVRGRNSGRKTKSQTATTLKEFRRARTHRPVMKPVIHDDLTWDAPLPSPTPYKPEKVHKSRTNSSGSSIESERSRRGSGSSGPCDSDKNKQISDQIDVSKRKRKNKLMRQQSFSRENDDSSSTTTEKSSEDFEILEKPAYFDDPRNFGVRDQQSNTSAHSNKENEFNHGVEPIYTTSHEQGVRRRHGRAPVPVKHDVPITIKQRPVKNKSPSSSLYETSSNEEPMWEFAKVKQDNGFDEGMRILSKQTMENDNRIREKLPYATKESFQKLSGESRSSSYNSVKSSSSVDSTKKIKQKVKSNPTITIKPKLSKTQSVPSSDVPKFTSVAEPTYNRRHSNRVSSEFSMFSSQGSLDAVSPPPLDVTSKMPAWNHFGQHTFSLTEDLIPHPSQSPLPLSNPQTWAPYGSSYNPPTSWNNIPHLNPPPGSPTTPKFHNMNQWNTPPQTTQSPVTSSTHAIWSVSTPVTMDEDRDAENDILKGLKSIWNSDLNQSGRSDMF</sequence>
<feature type="compositionally biased region" description="Low complexity" evidence="1">
    <location>
        <begin position="632"/>
        <end position="647"/>
    </location>
</feature>
<reference evidence="6" key="1">
    <citation type="journal article" date="2002" name="Science">
        <title>The draft genome of Ciona intestinalis: insights into chordate and vertebrate origins.</title>
        <authorList>
            <person name="Dehal P."/>
            <person name="Satou Y."/>
            <person name="Campbell R.K."/>
            <person name="Chapman J."/>
            <person name="Degnan B."/>
            <person name="De Tomaso A."/>
            <person name="Davidson B."/>
            <person name="Di Gregorio A."/>
            <person name="Gelpke M."/>
            <person name="Goodstein D.M."/>
            <person name="Harafuji N."/>
            <person name="Hastings K.E."/>
            <person name="Ho I."/>
            <person name="Hotta K."/>
            <person name="Huang W."/>
            <person name="Kawashima T."/>
            <person name="Lemaire P."/>
            <person name="Martinez D."/>
            <person name="Meinertzhagen I.A."/>
            <person name="Necula S."/>
            <person name="Nonaka M."/>
            <person name="Putnam N."/>
            <person name="Rash S."/>
            <person name="Saiga H."/>
            <person name="Satake M."/>
            <person name="Terry A."/>
            <person name="Yamada L."/>
            <person name="Wang H.G."/>
            <person name="Awazu S."/>
            <person name="Azumi K."/>
            <person name="Boore J."/>
            <person name="Branno M."/>
            <person name="Chin-Bow S."/>
            <person name="DeSantis R."/>
            <person name="Doyle S."/>
            <person name="Francino P."/>
            <person name="Keys D.N."/>
            <person name="Haga S."/>
            <person name="Hayashi H."/>
            <person name="Hino K."/>
            <person name="Imai K.S."/>
            <person name="Inaba K."/>
            <person name="Kano S."/>
            <person name="Kobayashi K."/>
            <person name="Kobayashi M."/>
            <person name="Lee B.I."/>
            <person name="Makabe K.W."/>
            <person name="Manohar C."/>
            <person name="Matassi G."/>
            <person name="Medina M."/>
            <person name="Mochizuki Y."/>
            <person name="Mount S."/>
            <person name="Morishita T."/>
            <person name="Miura S."/>
            <person name="Nakayama A."/>
            <person name="Nishizaka S."/>
            <person name="Nomoto H."/>
            <person name="Ohta F."/>
            <person name="Oishi K."/>
            <person name="Rigoutsos I."/>
            <person name="Sano M."/>
            <person name="Sasaki A."/>
            <person name="Sasakura Y."/>
            <person name="Shoguchi E."/>
            <person name="Shin-i T."/>
            <person name="Spagnuolo A."/>
            <person name="Stainier D."/>
            <person name="Suzuki M.M."/>
            <person name="Tassy O."/>
            <person name="Takatori N."/>
            <person name="Tokuoka M."/>
            <person name="Yagi K."/>
            <person name="Yoshizaki F."/>
            <person name="Wada S."/>
            <person name="Zhang C."/>
            <person name="Hyatt P.D."/>
            <person name="Larimer F."/>
            <person name="Detter C."/>
            <person name="Doggett N."/>
            <person name="Glavina T."/>
            <person name="Hawkins T."/>
            <person name="Richardson P."/>
            <person name="Lucas S."/>
            <person name="Kohara Y."/>
            <person name="Levine M."/>
            <person name="Satoh N."/>
            <person name="Rokhsar D.S."/>
        </authorList>
    </citation>
    <scope>NUCLEOTIDE SEQUENCE [LARGE SCALE GENOMIC DNA]</scope>
</reference>
<reference evidence="5" key="4">
    <citation type="submission" date="2025-09" db="UniProtKB">
        <authorList>
            <consortium name="Ensembl"/>
        </authorList>
    </citation>
    <scope>IDENTIFICATION</scope>
</reference>
<feature type="region of interest" description="Disordered" evidence="1">
    <location>
        <begin position="622"/>
        <end position="654"/>
    </location>
</feature>
<dbReference type="InterPro" id="IPR055437">
    <property type="entry name" value="TMEM131L_Ig_5"/>
</dbReference>
<keyword evidence="2" id="KW-0812">Transmembrane</keyword>
<feature type="compositionally biased region" description="Low complexity" evidence="1">
    <location>
        <begin position="798"/>
        <end position="811"/>
    </location>
</feature>
<feature type="transmembrane region" description="Helical" evidence="2">
    <location>
        <begin position="212"/>
        <end position="233"/>
    </location>
</feature>
<feature type="region of interest" description="Disordered" evidence="1">
    <location>
        <begin position="324"/>
        <end position="522"/>
    </location>
</feature>
<evidence type="ECO:0008006" key="7">
    <source>
        <dbReference type="Google" id="ProtNLM"/>
    </source>
</evidence>
<dbReference type="InterPro" id="IPR039877">
    <property type="entry name" value="TMEM131-like"/>
</dbReference>
<evidence type="ECO:0000256" key="1">
    <source>
        <dbReference type="SAM" id="MobiDB-lite"/>
    </source>
</evidence>
<name>F6UVD8_CIOIN</name>
<dbReference type="EMBL" id="EAAA01001286">
    <property type="status" value="NOT_ANNOTATED_CDS"/>
    <property type="molecule type" value="Genomic_DNA"/>
</dbReference>
<dbReference type="HOGENOM" id="CLU_334323_0_0_1"/>
<dbReference type="AlphaFoldDB" id="F6UVD8"/>
<dbReference type="InterPro" id="IPR055436">
    <property type="entry name" value="Ig_TMEM131L_4"/>
</dbReference>
<keyword evidence="6" id="KW-1185">Reference proteome</keyword>
<dbReference type="InParanoid" id="F6UVD8"/>
<feature type="region of interest" description="Disordered" evidence="1">
    <location>
        <begin position="778"/>
        <end position="811"/>
    </location>
</feature>
<feature type="domain" description="TMEM131L fifth Ig-like" evidence="4">
    <location>
        <begin position="115"/>
        <end position="179"/>
    </location>
</feature>
<keyword evidence="2" id="KW-0472">Membrane</keyword>
<feature type="compositionally biased region" description="Low complexity" evidence="1">
    <location>
        <begin position="343"/>
        <end position="355"/>
    </location>
</feature>
<dbReference type="STRING" id="7719.ENSCINP00000014882"/>
<proteinExistence type="predicted"/>
<evidence type="ECO:0000313" key="5">
    <source>
        <dbReference type="Ensembl" id="ENSCINP00000014882.3"/>
    </source>
</evidence>
<dbReference type="PANTHER" id="PTHR22050:SF0">
    <property type="entry name" value="TRANSMEMBRANE PROTEIN 131 HOMOLOG"/>
    <property type="match status" value="1"/>
</dbReference>
<organism evidence="5 6">
    <name type="scientific">Ciona intestinalis</name>
    <name type="common">Transparent sea squirt</name>
    <name type="synonym">Ascidia intestinalis</name>
    <dbReference type="NCBI Taxonomy" id="7719"/>
    <lineage>
        <taxon>Eukaryota</taxon>
        <taxon>Metazoa</taxon>
        <taxon>Chordata</taxon>
        <taxon>Tunicata</taxon>
        <taxon>Ascidiacea</taxon>
        <taxon>Phlebobranchia</taxon>
        <taxon>Cionidae</taxon>
        <taxon>Ciona</taxon>
    </lineage>
</organism>
<dbReference type="Ensembl" id="ENSCINT00000014882.3">
    <property type="protein sequence ID" value="ENSCINP00000014882.3"/>
    <property type="gene ID" value="ENSCING00000007254.3"/>
</dbReference>
<keyword evidence="2" id="KW-1133">Transmembrane helix</keyword>
<feature type="compositionally biased region" description="Polar residues" evidence="1">
    <location>
        <begin position="786"/>
        <end position="797"/>
    </location>
</feature>
<accession>F6UVD8</accession>
<reference evidence="5" key="2">
    <citation type="journal article" date="2008" name="Genome Biol.">
        <title>Improved genome assembly and evidence-based global gene model set for the chordate Ciona intestinalis: new insight into intron and operon populations.</title>
        <authorList>
            <person name="Satou Y."/>
            <person name="Mineta K."/>
            <person name="Ogasawara M."/>
            <person name="Sasakura Y."/>
            <person name="Shoguchi E."/>
            <person name="Ueno K."/>
            <person name="Yamada L."/>
            <person name="Matsumoto J."/>
            <person name="Wasserscheid J."/>
            <person name="Dewar K."/>
            <person name="Wiley G.B."/>
            <person name="Macmil S.L."/>
            <person name="Roe B.A."/>
            <person name="Zeller R.W."/>
            <person name="Hastings K.E."/>
            <person name="Lemaire P."/>
            <person name="Lindquist E."/>
            <person name="Endo T."/>
            <person name="Hotta K."/>
            <person name="Inaba K."/>
        </authorList>
    </citation>
    <scope>NUCLEOTIDE SEQUENCE [LARGE SCALE GENOMIC DNA]</scope>
    <source>
        <strain evidence="5">wild type</strain>
    </source>
</reference>
<feature type="domain" description="TMEM131L fourth Ig-like" evidence="3">
    <location>
        <begin position="10"/>
        <end position="63"/>
    </location>
</feature>
<evidence type="ECO:0000259" key="3">
    <source>
        <dbReference type="Pfam" id="PF24499"/>
    </source>
</evidence>
<dbReference type="Pfam" id="PF24501">
    <property type="entry name" value="Ig_TMEM131L_5"/>
    <property type="match status" value="1"/>
</dbReference>
<feature type="compositionally biased region" description="Basic and acidic residues" evidence="1">
    <location>
        <begin position="485"/>
        <end position="503"/>
    </location>
</feature>
<evidence type="ECO:0000313" key="6">
    <source>
        <dbReference type="Proteomes" id="UP000008144"/>
    </source>
</evidence>
<dbReference type="GeneTree" id="ENSGT00530000063614"/>
<dbReference type="PANTHER" id="PTHR22050">
    <property type="entry name" value="RW1 PROTEIN HOMOLOG"/>
    <property type="match status" value="1"/>
</dbReference>
<dbReference type="Pfam" id="PF24499">
    <property type="entry name" value="Ig_TMEM131L_4"/>
    <property type="match status" value="1"/>
</dbReference>